<feature type="transmembrane region" description="Helical" evidence="1">
    <location>
        <begin position="79"/>
        <end position="101"/>
    </location>
</feature>
<keyword evidence="3" id="KW-1185">Reference proteome</keyword>
<comment type="caution">
    <text evidence="2">The sequence shown here is derived from an EMBL/GenBank/DDBJ whole genome shotgun (WGS) entry which is preliminary data.</text>
</comment>
<evidence type="ECO:0000313" key="2">
    <source>
        <dbReference type="EMBL" id="GMR50092.1"/>
    </source>
</evidence>
<keyword evidence="1" id="KW-0472">Membrane</keyword>
<feature type="transmembrane region" description="Helical" evidence="1">
    <location>
        <begin position="51"/>
        <end position="73"/>
    </location>
</feature>
<dbReference type="EMBL" id="BTRK01000004">
    <property type="protein sequence ID" value="GMR50092.1"/>
    <property type="molecule type" value="Genomic_DNA"/>
</dbReference>
<gene>
    <name evidence="2" type="ORF">PMAYCL1PPCAC_20287</name>
</gene>
<evidence type="ECO:0000256" key="1">
    <source>
        <dbReference type="SAM" id="Phobius"/>
    </source>
</evidence>
<dbReference type="AlphaFoldDB" id="A0AAN5CU39"/>
<dbReference type="PANTHER" id="PTHR22718:SF34">
    <property type="entry name" value="G-PROTEIN COUPLED RECEPTORS FAMILY 1 PROFILE DOMAIN-CONTAINING PROTEIN"/>
    <property type="match status" value="1"/>
</dbReference>
<feature type="transmembrane region" description="Helical" evidence="1">
    <location>
        <begin position="20"/>
        <end position="44"/>
    </location>
</feature>
<evidence type="ECO:0000313" key="3">
    <source>
        <dbReference type="Proteomes" id="UP001328107"/>
    </source>
</evidence>
<dbReference type="PANTHER" id="PTHR22718">
    <property type="entry name" value="SERPENTINE RECEPTOR, CLASS X"/>
    <property type="match status" value="1"/>
</dbReference>
<protein>
    <recommendedName>
        <fullName evidence="4">G protein-coupled receptor</fullName>
    </recommendedName>
</protein>
<keyword evidence="1" id="KW-0812">Transmembrane</keyword>
<name>A0AAN5CU39_9BILA</name>
<dbReference type="SUPFAM" id="SSF81321">
    <property type="entry name" value="Family A G protein-coupled receptor-like"/>
    <property type="match status" value="1"/>
</dbReference>
<keyword evidence="1" id="KW-1133">Transmembrane helix</keyword>
<reference evidence="3" key="1">
    <citation type="submission" date="2022-10" db="EMBL/GenBank/DDBJ databases">
        <title>Genome assembly of Pristionchus species.</title>
        <authorList>
            <person name="Yoshida K."/>
            <person name="Sommer R.J."/>
        </authorList>
    </citation>
    <scope>NUCLEOTIDE SEQUENCE [LARGE SCALE GENOMIC DNA]</scope>
    <source>
        <strain evidence="3">RS5460</strain>
    </source>
</reference>
<dbReference type="Proteomes" id="UP001328107">
    <property type="component" value="Unassembled WGS sequence"/>
</dbReference>
<sequence>YYLLVQIAICDFVMLFTETFYRMAGIVFRQAYLGSAFSTFNYMFHFFQQCAWWTFVWALTITAFNRFVCIVLAGQYSVFHLRILIVKVFCHSSLMGIGMSIPGLTPCCRVRFANGP</sequence>
<proteinExistence type="predicted"/>
<feature type="non-terminal residue" evidence="2">
    <location>
        <position position="1"/>
    </location>
</feature>
<accession>A0AAN5CU39</accession>
<evidence type="ECO:0008006" key="4">
    <source>
        <dbReference type="Google" id="ProtNLM"/>
    </source>
</evidence>
<organism evidence="2 3">
    <name type="scientific">Pristionchus mayeri</name>
    <dbReference type="NCBI Taxonomy" id="1317129"/>
    <lineage>
        <taxon>Eukaryota</taxon>
        <taxon>Metazoa</taxon>
        <taxon>Ecdysozoa</taxon>
        <taxon>Nematoda</taxon>
        <taxon>Chromadorea</taxon>
        <taxon>Rhabditida</taxon>
        <taxon>Rhabditina</taxon>
        <taxon>Diplogasteromorpha</taxon>
        <taxon>Diplogasteroidea</taxon>
        <taxon>Neodiplogasteridae</taxon>
        <taxon>Pristionchus</taxon>
    </lineage>
</organism>